<dbReference type="SMART" id="SM00895">
    <property type="entry name" value="FCD"/>
    <property type="match status" value="1"/>
</dbReference>
<comment type="caution">
    <text evidence="5">The sequence shown here is derived from an EMBL/GenBank/DDBJ whole genome shotgun (WGS) entry which is preliminary data.</text>
</comment>
<dbReference type="InterPro" id="IPR036388">
    <property type="entry name" value="WH-like_DNA-bd_sf"/>
</dbReference>
<sequence>MSSDQPQAGLAAIPPSSCYGRVMEDILSGHLAPGAKIELADLMRRYFLSSGDLVAAIIRLAGDGLVALEGASALRIAPVSVGDLEELTESRVFVDCEALRRSVRLGGAAWRHGVEDSFARLSAMDHLSTGDDRVKIEAWELLNHGFHAALTAACPLGRLKAQGEHLYRQHERYRRLLSGRRAIALDVHQEHEALAAAALSGDGDQAAALLESHIRKSAATLAAGIADGSWFGTAPLY</sequence>
<reference evidence="5" key="1">
    <citation type="submission" date="2016-10" db="EMBL/GenBank/DDBJ databases">
        <title>Sequence of Gallionella enrichment culture.</title>
        <authorList>
            <person name="Poehlein A."/>
            <person name="Muehling M."/>
            <person name="Daniel R."/>
        </authorList>
    </citation>
    <scope>NUCLEOTIDE SEQUENCE</scope>
</reference>
<evidence type="ECO:0000256" key="3">
    <source>
        <dbReference type="ARBA" id="ARBA00023163"/>
    </source>
</evidence>
<evidence type="ECO:0000313" key="5">
    <source>
        <dbReference type="EMBL" id="OIQ86034.1"/>
    </source>
</evidence>
<dbReference type="InterPro" id="IPR011711">
    <property type="entry name" value="GntR_C"/>
</dbReference>
<evidence type="ECO:0000256" key="1">
    <source>
        <dbReference type="ARBA" id="ARBA00023015"/>
    </source>
</evidence>
<proteinExistence type="predicted"/>
<dbReference type="EMBL" id="MLJW01000504">
    <property type="protein sequence ID" value="OIQ86034.1"/>
    <property type="molecule type" value="Genomic_DNA"/>
</dbReference>
<evidence type="ECO:0000256" key="2">
    <source>
        <dbReference type="ARBA" id="ARBA00023125"/>
    </source>
</evidence>
<dbReference type="GO" id="GO:0003677">
    <property type="term" value="F:DNA binding"/>
    <property type="evidence" value="ECO:0007669"/>
    <property type="project" value="UniProtKB-KW"/>
</dbReference>
<accession>A0A1J5QRN5</accession>
<dbReference type="SUPFAM" id="SSF46785">
    <property type="entry name" value="Winged helix' DNA-binding domain"/>
    <property type="match status" value="1"/>
</dbReference>
<organism evidence="5">
    <name type="scientific">mine drainage metagenome</name>
    <dbReference type="NCBI Taxonomy" id="410659"/>
    <lineage>
        <taxon>unclassified sequences</taxon>
        <taxon>metagenomes</taxon>
        <taxon>ecological metagenomes</taxon>
    </lineage>
</organism>
<gene>
    <name evidence="5" type="ORF">GALL_321050</name>
</gene>
<protein>
    <submittedName>
        <fullName evidence="5">DNA-binding transcriptional regulator CsiR</fullName>
    </submittedName>
</protein>
<feature type="domain" description="GntR C-terminal" evidence="4">
    <location>
        <begin position="86"/>
        <end position="216"/>
    </location>
</feature>
<evidence type="ECO:0000259" key="4">
    <source>
        <dbReference type="SMART" id="SM00895"/>
    </source>
</evidence>
<keyword evidence="1" id="KW-0805">Transcription regulation</keyword>
<dbReference type="PANTHER" id="PTHR43537:SF20">
    <property type="entry name" value="HTH-TYPE TRANSCRIPTIONAL REPRESSOR GLAR"/>
    <property type="match status" value="1"/>
</dbReference>
<dbReference type="Pfam" id="PF07729">
    <property type="entry name" value="FCD"/>
    <property type="match status" value="1"/>
</dbReference>
<name>A0A1J5QRN5_9ZZZZ</name>
<dbReference type="AlphaFoldDB" id="A0A1J5QRN5"/>
<keyword evidence="2 5" id="KW-0238">DNA-binding</keyword>
<dbReference type="SUPFAM" id="SSF48008">
    <property type="entry name" value="GntR ligand-binding domain-like"/>
    <property type="match status" value="1"/>
</dbReference>
<keyword evidence="3" id="KW-0804">Transcription</keyword>
<dbReference type="InterPro" id="IPR008920">
    <property type="entry name" value="TF_FadR/GntR_C"/>
</dbReference>
<dbReference type="InterPro" id="IPR036390">
    <property type="entry name" value="WH_DNA-bd_sf"/>
</dbReference>
<dbReference type="PANTHER" id="PTHR43537">
    <property type="entry name" value="TRANSCRIPTIONAL REGULATOR, GNTR FAMILY"/>
    <property type="match status" value="1"/>
</dbReference>
<dbReference type="Gene3D" id="1.20.120.530">
    <property type="entry name" value="GntR ligand-binding domain-like"/>
    <property type="match status" value="1"/>
</dbReference>
<dbReference type="Gene3D" id="1.10.10.10">
    <property type="entry name" value="Winged helix-like DNA-binding domain superfamily/Winged helix DNA-binding domain"/>
    <property type="match status" value="1"/>
</dbReference>